<dbReference type="PROSITE" id="PS01131">
    <property type="entry name" value="RRNA_A_DIMETH"/>
    <property type="match status" value="1"/>
</dbReference>
<dbReference type="CDD" id="cd02440">
    <property type="entry name" value="AdoMet_MTases"/>
    <property type="match status" value="1"/>
</dbReference>
<dbReference type="InterPro" id="IPR029063">
    <property type="entry name" value="SAM-dependent_MTases_sf"/>
</dbReference>
<protein>
    <submittedName>
        <fullName evidence="5">Phospholipid N-methyltransferase</fullName>
    </submittedName>
</protein>
<dbReference type="RefSeq" id="WP_122170867.1">
    <property type="nucleotide sequence ID" value="NZ_LR025743.1"/>
</dbReference>
<name>A0AAJ5NIZ3_9BURK</name>
<dbReference type="SUPFAM" id="SSF53335">
    <property type="entry name" value="S-adenosyl-L-methionine-dependent methyltransferases"/>
    <property type="match status" value="1"/>
</dbReference>
<dbReference type="EMBL" id="LR025743">
    <property type="protein sequence ID" value="VBB15501.1"/>
    <property type="molecule type" value="Genomic_DNA"/>
</dbReference>
<organism evidence="5 6">
    <name type="scientific">Burkholderia stabilis</name>
    <dbReference type="NCBI Taxonomy" id="95485"/>
    <lineage>
        <taxon>Bacteria</taxon>
        <taxon>Pseudomonadati</taxon>
        <taxon>Pseudomonadota</taxon>
        <taxon>Betaproteobacteria</taxon>
        <taxon>Burkholderiales</taxon>
        <taxon>Burkholderiaceae</taxon>
        <taxon>Burkholderia</taxon>
        <taxon>Burkholderia cepacia complex</taxon>
    </lineage>
</organism>
<evidence type="ECO:0000256" key="1">
    <source>
        <dbReference type="ARBA" id="ARBA00022603"/>
    </source>
</evidence>
<dbReference type="AlphaFoldDB" id="A0AAJ5NIZ3"/>
<accession>A0AAJ5NIZ3</accession>
<reference evidence="5 6" key="1">
    <citation type="submission" date="2017-11" db="EMBL/GenBank/DDBJ databases">
        <authorList>
            <person name="Seth-Smith MB H."/>
        </authorList>
    </citation>
    <scope>NUCLEOTIDE SEQUENCE [LARGE SCALE GENOMIC DNA]</scope>
    <source>
        <strain evidence="5">E</strain>
    </source>
</reference>
<keyword evidence="6" id="KW-1185">Reference proteome</keyword>
<evidence type="ECO:0000313" key="6">
    <source>
        <dbReference type="Proteomes" id="UP000268684"/>
    </source>
</evidence>
<keyword evidence="2" id="KW-0808">Transferase</keyword>
<dbReference type="GO" id="GO:0000179">
    <property type="term" value="F:rRNA (adenine-N6,N6-)-dimethyltransferase activity"/>
    <property type="evidence" value="ECO:0007669"/>
    <property type="project" value="InterPro"/>
</dbReference>
<evidence type="ECO:0000313" key="5">
    <source>
        <dbReference type="EMBL" id="VBB15501.1"/>
    </source>
</evidence>
<proteinExistence type="predicted"/>
<dbReference type="SMART" id="SM00650">
    <property type="entry name" value="rADc"/>
    <property type="match status" value="1"/>
</dbReference>
<dbReference type="Proteomes" id="UP000268684">
    <property type="component" value="Chromosome II"/>
</dbReference>
<dbReference type="Pfam" id="PF13649">
    <property type="entry name" value="Methyltransf_25"/>
    <property type="match status" value="1"/>
</dbReference>
<keyword evidence="3" id="KW-0949">S-adenosyl-L-methionine</keyword>
<dbReference type="InterPro" id="IPR041698">
    <property type="entry name" value="Methyltransf_25"/>
</dbReference>
<evidence type="ECO:0000259" key="4">
    <source>
        <dbReference type="SMART" id="SM00650"/>
    </source>
</evidence>
<evidence type="ECO:0000256" key="2">
    <source>
        <dbReference type="ARBA" id="ARBA00022679"/>
    </source>
</evidence>
<sequence length="192" mass="20847">MRIPEWLFFLRSWLRNPRRVGALAPSGAALASLITAHIPHHGGSVIELGVGTGVFTRALLARGVPGDSLVLVEADPAFADALRQQFPTLRVLQMDATQLGATDGFFGRERAQAIVSGLPLVAMPVEQAVAIVRGAFARHLAAAGAFYQFTYAPRCPISLRHLEAMGIRAVRVGIAWRNFPPAVVYRFERRPA</sequence>
<gene>
    <name evidence="5" type="ORF">BSTAB16_5697</name>
</gene>
<dbReference type="Gene3D" id="3.40.50.150">
    <property type="entry name" value="Vaccinia Virus protein VP39"/>
    <property type="match status" value="1"/>
</dbReference>
<evidence type="ECO:0000256" key="3">
    <source>
        <dbReference type="ARBA" id="ARBA00022691"/>
    </source>
</evidence>
<dbReference type="InterPro" id="IPR020598">
    <property type="entry name" value="rRNA_Ade_methylase_Trfase_N"/>
</dbReference>
<feature type="domain" description="Ribosomal RNA adenine methylase transferase N-terminal" evidence="4">
    <location>
        <begin position="30"/>
        <end position="163"/>
    </location>
</feature>
<dbReference type="InterPro" id="IPR020596">
    <property type="entry name" value="rRNA_Ade_Mease_Trfase_CS"/>
</dbReference>
<dbReference type="GeneID" id="71058114"/>
<keyword evidence="1" id="KW-0489">Methyltransferase</keyword>